<dbReference type="EMBL" id="KE647263">
    <property type="protein sequence ID" value="EQB60657.1"/>
    <property type="molecule type" value="Genomic_DNA"/>
</dbReference>
<dbReference type="VEuPathDB" id="MicrosporidiaDB:NAPIS_ORF01780"/>
<sequence length="147" mass="17075">MDLPENLNKNSETVEELIIYSEPFDKISDEIYTEIKCVQENIKIPHYENINDIKNIIHKENYSIIDMSSNIDNNILEISNKKSISNNSILKLESINDVNKEENKRKVYPTSTKNLKGTLQFICNTNEVKFSNPLGHEVKKFTLNKKN</sequence>
<gene>
    <name evidence="1" type="ORF">NAPIS_ORF01780</name>
</gene>
<reference evidence="1 2" key="1">
    <citation type="journal article" date="2013" name="BMC Genomics">
        <title>Genome sequencing and comparative genomics of honey bee microsporidia, Nosema apis reveal novel insights into host-parasite interactions.</title>
        <authorList>
            <person name="Chen Yp."/>
            <person name="Pettis J.S."/>
            <person name="Zhao Y."/>
            <person name="Liu X."/>
            <person name="Tallon L.J."/>
            <person name="Sadzewicz L.D."/>
            <person name="Li R."/>
            <person name="Zheng H."/>
            <person name="Huang S."/>
            <person name="Zhang X."/>
            <person name="Hamilton M.C."/>
            <person name="Pernal S.F."/>
            <person name="Melathopoulos A.P."/>
            <person name="Yan X."/>
            <person name="Evans J.D."/>
        </authorList>
    </citation>
    <scope>NUCLEOTIDE SEQUENCE [LARGE SCALE GENOMIC DNA]</scope>
    <source>
        <strain evidence="1 2">BRL 01</strain>
    </source>
</reference>
<organism evidence="1 2">
    <name type="scientific">Vairimorpha apis BRL 01</name>
    <dbReference type="NCBI Taxonomy" id="1037528"/>
    <lineage>
        <taxon>Eukaryota</taxon>
        <taxon>Fungi</taxon>
        <taxon>Fungi incertae sedis</taxon>
        <taxon>Microsporidia</taxon>
        <taxon>Nosematidae</taxon>
        <taxon>Vairimorpha</taxon>
    </lineage>
</organism>
<evidence type="ECO:0000313" key="1">
    <source>
        <dbReference type="EMBL" id="EQB60657.1"/>
    </source>
</evidence>
<proteinExistence type="predicted"/>
<evidence type="ECO:0000313" key="2">
    <source>
        <dbReference type="Proteomes" id="UP000053780"/>
    </source>
</evidence>
<name>T0KZE7_9MICR</name>
<dbReference type="AlphaFoldDB" id="T0KZE7"/>
<dbReference type="HOGENOM" id="CLU_1768624_0_0_1"/>
<dbReference type="Proteomes" id="UP000053780">
    <property type="component" value="Unassembled WGS sequence"/>
</dbReference>
<keyword evidence="2" id="KW-1185">Reference proteome</keyword>
<accession>T0KZE7</accession>
<protein>
    <submittedName>
        <fullName evidence="1">Uncharacterized protein</fullName>
    </submittedName>
</protein>